<dbReference type="EMBL" id="LXQA010277830">
    <property type="protein sequence ID" value="MCI40272.1"/>
    <property type="molecule type" value="Genomic_DNA"/>
</dbReference>
<accession>A0A392RVS8</accession>
<sequence>RQGFHGEASFHGGCRGPATRQDQLIQDTAAVMRLLETALVLNDEKGNSTRELEKLKVWNEKLEAEVLMLEGEAIDLRGKQENYIAQLLEIREMKAALDK</sequence>
<name>A0A392RVS8_9FABA</name>
<feature type="non-terminal residue" evidence="1">
    <location>
        <position position="99"/>
    </location>
</feature>
<dbReference type="AlphaFoldDB" id="A0A392RVS8"/>
<comment type="caution">
    <text evidence="1">The sequence shown here is derived from an EMBL/GenBank/DDBJ whole genome shotgun (WGS) entry which is preliminary data.</text>
</comment>
<reference evidence="1 2" key="1">
    <citation type="journal article" date="2018" name="Front. Plant Sci.">
        <title>Red Clover (Trifolium pratense) and Zigzag Clover (T. medium) - A Picture of Genomic Similarities and Differences.</title>
        <authorList>
            <person name="Dluhosova J."/>
            <person name="Istvanek J."/>
            <person name="Nedelnik J."/>
            <person name="Repkova J."/>
        </authorList>
    </citation>
    <scope>NUCLEOTIDE SEQUENCE [LARGE SCALE GENOMIC DNA]</scope>
    <source>
        <strain evidence="2">cv. 10/8</strain>
        <tissue evidence="1">Leaf</tissue>
    </source>
</reference>
<protein>
    <submittedName>
        <fullName evidence="1">Uncharacterized protein</fullName>
    </submittedName>
</protein>
<feature type="non-terminal residue" evidence="1">
    <location>
        <position position="1"/>
    </location>
</feature>
<evidence type="ECO:0000313" key="1">
    <source>
        <dbReference type="EMBL" id="MCI40272.1"/>
    </source>
</evidence>
<dbReference type="Proteomes" id="UP000265520">
    <property type="component" value="Unassembled WGS sequence"/>
</dbReference>
<proteinExistence type="predicted"/>
<organism evidence="1 2">
    <name type="scientific">Trifolium medium</name>
    <dbReference type="NCBI Taxonomy" id="97028"/>
    <lineage>
        <taxon>Eukaryota</taxon>
        <taxon>Viridiplantae</taxon>
        <taxon>Streptophyta</taxon>
        <taxon>Embryophyta</taxon>
        <taxon>Tracheophyta</taxon>
        <taxon>Spermatophyta</taxon>
        <taxon>Magnoliopsida</taxon>
        <taxon>eudicotyledons</taxon>
        <taxon>Gunneridae</taxon>
        <taxon>Pentapetalae</taxon>
        <taxon>rosids</taxon>
        <taxon>fabids</taxon>
        <taxon>Fabales</taxon>
        <taxon>Fabaceae</taxon>
        <taxon>Papilionoideae</taxon>
        <taxon>50 kb inversion clade</taxon>
        <taxon>NPAAA clade</taxon>
        <taxon>Hologalegina</taxon>
        <taxon>IRL clade</taxon>
        <taxon>Trifolieae</taxon>
        <taxon>Trifolium</taxon>
    </lineage>
</organism>
<keyword evidence="2" id="KW-1185">Reference proteome</keyword>
<evidence type="ECO:0000313" key="2">
    <source>
        <dbReference type="Proteomes" id="UP000265520"/>
    </source>
</evidence>